<keyword evidence="1" id="KW-0732">Signal</keyword>
<proteinExistence type="predicted"/>
<evidence type="ECO:0000313" key="3">
    <source>
        <dbReference type="Proteomes" id="UP000435357"/>
    </source>
</evidence>
<feature type="signal peptide" evidence="1">
    <location>
        <begin position="1"/>
        <end position="21"/>
    </location>
</feature>
<keyword evidence="3" id="KW-1185">Reference proteome</keyword>
<evidence type="ECO:0008006" key="4">
    <source>
        <dbReference type="Google" id="ProtNLM"/>
    </source>
</evidence>
<feature type="chain" id="PRO_5026739547" description="T9SS type A sorting domain-containing protein" evidence="1">
    <location>
        <begin position="22"/>
        <end position="691"/>
    </location>
</feature>
<evidence type="ECO:0000313" key="2">
    <source>
        <dbReference type="EMBL" id="KAB1062836.1"/>
    </source>
</evidence>
<comment type="caution">
    <text evidence="2">The sequence shown here is derived from an EMBL/GenBank/DDBJ whole genome shotgun (WGS) entry which is preliminary data.</text>
</comment>
<dbReference type="RefSeq" id="WP_151169458.1">
    <property type="nucleotide sequence ID" value="NZ_WACR01000010.1"/>
</dbReference>
<gene>
    <name evidence="2" type="ORF">F3059_11660</name>
</gene>
<dbReference type="EMBL" id="WACR01000010">
    <property type="protein sequence ID" value="KAB1062836.1"/>
    <property type="molecule type" value="Genomic_DNA"/>
</dbReference>
<reference evidence="2 3" key="1">
    <citation type="submission" date="2019-09" db="EMBL/GenBank/DDBJ databases">
        <title>Genomes of Cryomorphaceae.</title>
        <authorList>
            <person name="Bowman J.P."/>
        </authorList>
    </citation>
    <scope>NUCLEOTIDE SEQUENCE [LARGE SCALE GENOMIC DNA]</scope>
    <source>
        <strain evidence="2 3">KCTC 52047</strain>
    </source>
</reference>
<organism evidence="2 3">
    <name type="scientific">Salibacter halophilus</name>
    <dbReference type="NCBI Taxonomy" id="1803916"/>
    <lineage>
        <taxon>Bacteria</taxon>
        <taxon>Pseudomonadati</taxon>
        <taxon>Bacteroidota</taxon>
        <taxon>Flavobacteriia</taxon>
        <taxon>Flavobacteriales</taxon>
        <taxon>Salibacteraceae</taxon>
        <taxon>Salibacter</taxon>
    </lineage>
</organism>
<evidence type="ECO:0000256" key="1">
    <source>
        <dbReference type="SAM" id="SignalP"/>
    </source>
</evidence>
<sequence length="691" mass="76679">MKKIIVSFFILGLSLSGWSQSFDEKVTSSSRVRLNVTNVGTFGNAFRGYRDGSGTPSCEYPAGSGIEHLFESGIWIAANPDQVSTAAYDAPSGYATGGQGFEMTVPVGSVLNEKSTLFDSPNYATNAISQQDFIADFTDSNVVVPGTNTPISDHNDPLNIGVHMEAYNWNYAFSDFFVIVSFDIVNYSNRTYDSMYVGLWSNTVVRNVNVTPAGSGGSAFYSQGGNGYSDSLNMAYCWDVAGDVGFTESYIGQKFLGADYNGAFYNPQNTPGFNVHYNTWQFNSGSATLAFPTSENARFQKMTRGLNYEQNWDQIQNDISQPGNRSDLVSAGPFYNYQPGDTISLAFAFIMGQKKEDGNPNSANTLAQREIFYRNADWAQTAYLGEDANGDGILTPDEDLDGDNKIDRYILPTPPDIPKTKVIAEGDSIQLYWGDNAESSVDPISLEQDFEGYRVYLSKLGFDVVGTSDLDFEEELFKIAEYDLDDNGIAYDIGLNSVRLEEPYTFEGETYYYKYTINDVQPGWQYAVAVTSFDRGEPENNLESLESSPASNLKRVFTGTPVNDDPDSEEPFAYPNPYYSGAAWEGTSNFQEESRKMYFANLPAECVIRVFTPAGDLIDEIRHDQDYNGSDIRWFQTFGAEDPDENVFSGGIHAWDLLSQNNQIISRGLYLFTVEDLGTGKIHKGKFMVIK</sequence>
<dbReference type="Proteomes" id="UP000435357">
    <property type="component" value="Unassembled WGS sequence"/>
</dbReference>
<protein>
    <recommendedName>
        <fullName evidence="4">T9SS type A sorting domain-containing protein</fullName>
    </recommendedName>
</protein>
<name>A0A6N6M5J8_9FLAO</name>
<dbReference type="OrthoDB" id="9804605at2"/>
<dbReference type="AlphaFoldDB" id="A0A6N6M5J8"/>
<accession>A0A6N6M5J8</accession>